<name>A0A6J1WJM8_GALME</name>
<dbReference type="InterPro" id="IPR038987">
    <property type="entry name" value="MoeA-like"/>
</dbReference>
<keyword evidence="5" id="KW-0808">Transferase</keyword>
<dbReference type="InterPro" id="IPR005111">
    <property type="entry name" value="MoeA_C_domain_IV"/>
</dbReference>
<dbReference type="GeneID" id="113514972"/>
<keyword evidence="5" id="KW-0500">Molybdenum</keyword>
<comment type="cofactor">
    <cofactor evidence="5">
        <name>Mg(2+)</name>
        <dbReference type="ChEBI" id="CHEBI:18420"/>
    </cofactor>
</comment>
<comment type="function">
    <text evidence="5">Catalyzes two steps in the biosynthesis of the molybdenum cofactor. In the first step, molybdopterin is adenylated. Subsequently, molybdate is inserted into adenylated molybdopterin and AMP is released.</text>
</comment>
<dbReference type="CDD" id="cd00886">
    <property type="entry name" value="MogA_MoaB"/>
    <property type="match status" value="1"/>
</dbReference>
<evidence type="ECO:0000259" key="6">
    <source>
        <dbReference type="SMART" id="SM00852"/>
    </source>
</evidence>
<dbReference type="GO" id="GO:0072579">
    <property type="term" value="P:glycine receptor clustering"/>
    <property type="evidence" value="ECO:0007669"/>
    <property type="project" value="TreeGrafter"/>
</dbReference>
<dbReference type="SUPFAM" id="SSF63867">
    <property type="entry name" value="MoeA C-terminal domain-like"/>
    <property type="match status" value="1"/>
</dbReference>
<dbReference type="GO" id="GO:0099634">
    <property type="term" value="C:postsynaptic specialization membrane"/>
    <property type="evidence" value="ECO:0007669"/>
    <property type="project" value="GOC"/>
</dbReference>
<dbReference type="InterPro" id="IPR036425">
    <property type="entry name" value="MoaB/Mog-like_dom_sf"/>
</dbReference>
<dbReference type="RefSeq" id="XP_026754875.2">
    <property type="nucleotide sequence ID" value="XM_026899074.3"/>
</dbReference>
<keyword evidence="7" id="KW-1185">Reference proteome</keyword>
<keyword evidence="4 5" id="KW-0501">Molybdenum cofactor biosynthesis</keyword>
<dbReference type="GO" id="GO:0097112">
    <property type="term" value="P:gamma-aminobutyric acid receptor clustering"/>
    <property type="evidence" value="ECO:0007669"/>
    <property type="project" value="TreeGrafter"/>
</dbReference>
<dbReference type="Gene3D" id="2.40.340.10">
    <property type="entry name" value="MoeA, C-terminal, domain IV"/>
    <property type="match status" value="1"/>
</dbReference>
<dbReference type="GO" id="GO:0006777">
    <property type="term" value="P:Mo-molybdopterin cofactor biosynthetic process"/>
    <property type="evidence" value="ECO:0007669"/>
    <property type="project" value="UniProtKB-UniRule"/>
</dbReference>
<dbReference type="PROSITE" id="PS01079">
    <property type="entry name" value="MOCF_BIOSYNTHESIS_2"/>
    <property type="match status" value="1"/>
</dbReference>
<comment type="pathway">
    <text evidence="1 5">Cofactor biosynthesis; molybdopterin biosynthesis.</text>
</comment>
<evidence type="ECO:0000256" key="3">
    <source>
        <dbReference type="ARBA" id="ARBA00008339"/>
    </source>
</evidence>
<feature type="domain" description="MoaB/Mog" evidence="6">
    <location>
        <begin position="6"/>
        <end position="150"/>
    </location>
</feature>
<dbReference type="GO" id="GO:0046872">
    <property type="term" value="F:metal ion binding"/>
    <property type="evidence" value="ECO:0007669"/>
    <property type="project" value="UniProtKB-UniRule"/>
</dbReference>
<sequence length="621" mass="66663">MVKAVAVITVSDTCFKNNSHDTSGPCLAQLANEVFPEANLHTIIIPDEKEIIERELKYFSDSNIDLILTTGGTGLSSRDVTPEATKAVIYRDIPAISVALTLESLKKTPMAMLSRSVAGIRDKTLIINFPGSKKAVIECFEVIRPVLSHAISLIKNEHVEVKSTHDSMQSGHICPHHSSVDVSKVAFRPRESPFPMVEMSEAWKIIDSVMAQWTERLEIVSIEDGLGRVVAQPLHAKEPMPPFPASVKDGYACISLDGAGVRKVRSALTAGDAPTEPLLPGECARINTGAALPAGADCVVQVEDTKLVSASDDGETEFEVEIMVAPKPEQDVRPVGYDIPMGAVLTNRGDVLDAALIGLLAGAGYQNVTVKAHPKVALLSTGNELQEPSEGKLRPAHIRDSNRTMLRMLLREHGYESIDCGIARDSPTHLASALATAMQRADVIVCTGGVSMGERDLLKPVLLKDFNATLHFGRVRMKPGKPSTFATCLFEGKTKYIFALPGNPVSAYVCCLLFVVRALRVSCGRVAEWPRVSVRLEEAVTLDPRPEYARAALQTRCRDRGDLPTAALLGNQCSSRLLSACGAGALLELPAGGAGRILPPGAVVSALLTGRLDLTVIHSES</sequence>
<feature type="domain" description="MoaB/Mog" evidence="6">
    <location>
        <begin position="377"/>
        <end position="521"/>
    </location>
</feature>
<evidence type="ECO:0000256" key="1">
    <source>
        <dbReference type="ARBA" id="ARBA00005046"/>
    </source>
</evidence>
<accession>A0A6J1WJM8</accession>
<dbReference type="SUPFAM" id="SSF63882">
    <property type="entry name" value="MoeA N-terminal region -like"/>
    <property type="match status" value="1"/>
</dbReference>
<dbReference type="AlphaFoldDB" id="A0A6J1WJM8"/>
<comment type="catalytic activity">
    <reaction evidence="5">
        <text>adenylyl-molybdopterin + molybdate = Mo-molybdopterin + AMP + H(+)</text>
        <dbReference type="Rhea" id="RHEA:35047"/>
        <dbReference type="ChEBI" id="CHEBI:15378"/>
        <dbReference type="ChEBI" id="CHEBI:36264"/>
        <dbReference type="ChEBI" id="CHEBI:62727"/>
        <dbReference type="ChEBI" id="CHEBI:71302"/>
        <dbReference type="ChEBI" id="CHEBI:456215"/>
    </reaction>
</comment>
<dbReference type="GO" id="GO:0061599">
    <property type="term" value="F:molybdopterin molybdotransferase activity"/>
    <property type="evidence" value="ECO:0007669"/>
    <property type="project" value="UniProtKB-UniRule"/>
</dbReference>
<dbReference type="Gene3D" id="3.40.980.10">
    <property type="entry name" value="MoaB/Mog-like domain"/>
    <property type="match status" value="2"/>
</dbReference>
<comment type="similarity">
    <text evidence="3">In the C-terminal section; belongs to the MoeA family.</text>
</comment>
<dbReference type="RefSeq" id="XP_026754876.2">
    <property type="nucleotide sequence ID" value="XM_026899075.3"/>
</dbReference>
<dbReference type="PANTHER" id="PTHR10192">
    <property type="entry name" value="MOLYBDOPTERIN BIOSYNTHESIS PROTEIN"/>
    <property type="match status" value="1"/>
</dbReference>
<comment type="catalytic activity">
    <reaction evidence="5">
        <text>molybdopterin + ATP + H(+) = adenylyl-molybdopterin + diphosphate</text>
        <dbReference type="Rhea" id="RHEA:31331"/>
        <dbReference type="ChEBI" id="CHEBI:15378"/>
        <dbReference type="ChEBI" id="CHEBI:30616"/>
        <dbReference type="ChEBI" id="CHEBI:33019"/>
        <dbReference type="ChEBI" id="CHEBI:58698"/>
        <dbReference type="ChEBI" id="CHEBI:62727"/>
    </reaction>
</comment>
<gene>
    <name evidence="8 9" type="primary">LOC113514972</name>
</gene>
<dbReference type="InterPro" id="IPR001453">
    <property type="entry name" value="MoaB/Mog_dom"/>
</dbReference>
<dbReference type="UniPathway" id="UPA00344"/>
<evidence type="ECO:0000256" key="2">
    <source>
        <dbReference type="ARBA" id="ARBA00007589"/>
    </source>
</evidence>
<dbReference type="Gene3D" id="3.90.105.10">
    <property type="entry name" value="Molybdopterin biosynthesis moea protein, domain 2"/>
    <property type="match status" value="1"/>
</dbReference>
<comment type="similarity">
    <text evidence="2">In the N-terminal section; belongs to the MoaB/Mog family.</text>
</comment>
<dbReference type="InterPro" id="IPR005110">
    <property type="entry name" value="MoeA_linker/N"/>
</dbReference>
<evidence type="ECO:0000313" key="8">
    <source>
        <dbReference type="RefSeq" id="XP_026754875.2"/>
    </source>
</evidence>
<dbReference type="InterPro" id="IPR036688">
    <property type="entry name" value="MoeA_C_domain_IV_sf"/>
</dbReference>
<dbReference type="Gene3D" id="2.170.190.11">
    <property type="entry name" value="Molybdopterin biosynthesis moea protein, domain 3"/>
    <property type="match status" value="1"/>
</dbReference>
<proteinExistence type="inferred from homology"/>
<dbReference type="GO" id="GO:0030425">
    <property type="term" value="C:dendrite"/>
    <property type="evidence" value="ECO:0007669"/>
    <property type="project" value="TreeGrafter"/>
</dbReference>
<protein>
    <submittedName>
        <fullName evidence="8 9">Gephyrin</fullName>
    </submittedName>
</protein>
<comment type="similarity">
    <text evidence="5">Belongs to the MoeA family.</text>
</comment>
<evidence type="ECO:0000256" key="5">
    <source>
        <dbReference type="RuleBase" id="RU365090"/>
    </source>
</evidence>
<dbReference type="GO" id="GO:0007529">
    <property type="term" value="P:establishment of synaptic specificity at neuromuscular junction"/>
    <property type="evidence" value="ECO:0007669"/>
    <property type="project" value="TreeGrafter"/>
</dbReference>
<dbReference type="PANTHER" id="PTHR10192:SF5">
    <property type="entry name" value="GEPHYRIN"/>
    <property type="match status" value="1"/>
</dbReference>
<dbReference type="InterPro" id="IPR036135">
    <property type="entry name" value="MoeA_linker/N_sf"/>
</dbReference>
<dbReference type="Pfam" id="PF03454">
    <property type="entry name" value="MoeA_C"/>
    <property type="match status" value="1"/>
</dbReference>
<evidence type="ECO:0000313" key="9">
    <source>
        <dbReference type="RefSeq" id="XP_026754876.2"/>
    </source>
</evidence>
<dbReference type="KEGG" id="gmw:113514972"/>
<dbReference type="Pfam" id="PF00994">
    <property type="entry name" value="MoCF_biosynth"/>
    <property type="match status" value="2"/>
</dbReference>
<dbReference type="InterPro" id="IPR008284">
    <property type="entry name" value="MoCF_biosynth_CS"/>
</dbReference>
<keyword evidence="5" id="KW-0460">Magnesium</keyword>
<dbReference type="PROSITE" id="PS01078">
    <property type="entry name" value="MOCF_BIOSYNTHESIS_1"/>
    <property type="match status" value="1"/>
</dbReference>
<dbReference type="SMART" id="SM00852">
    <property type="entry name" value="MoCF_biosynth"/>
    <property type="match status" value="2"/>
</dbReference>
<dbReference type="NCBIfam" id="TIGR00177">
    <property type="entry name" value="molyb_syn"/>
    <property type="match status" value="2"/>
</dbReference>
<organism evidence="7 8">
    <name type="scientific">Galleria mellonella</name>
    <name type="common">Greater wax moth</name>
    <dbReference type="NCBI Taxonomy" id="7137"/>
    <lineage>
        <taxon>Eukaryota</taxon>
        <taxon>Metazoa</taxon>
        <taxon>Ecdysozoa</taxon>
        <taxon>Arthropoda</taxon>
        <taxon>Hexapoda</taxon>
        <taxon>Insecta</taxon>
        <taxon>Pterygota</taxon>
        <taxon>Neoptera</taxon>
        <taxon>Endopterygota</taxon>
        <taxon>Lepidoptera</taxon>
        <taxon>Glossata</taxon>
        <taxon>Ditrysia</taxon>
        <taxon>Pyraloidea</taxon>
        <taxon>Pyralidae</taxon>
        <taxon>Galleriinae</taxon>
        <taxon>Galleria</taxon>
    </lineage>
</organism>
<reference evidence="8 9" key="1">
    <citation type="submission" date="2025-05" db="UniProtKB">
        <authorList>
            <consortium name="RefSeq"/>
        </authorList>
    </citation>
    <scope>IDENTIFICATION</scope>
    <source>
        <tissue evidence="8 9">Whole larvae</tissue>
    </source>
</reference>
<dbReference type="Proteomes" id="UP001652740">
    <property type="component" value="Unplaced"/>
</dbReference>
<keyword evidence="5" id="KW-0479">Metal-binding</keyword>
<dbReference type="SUPFAM" id="SSF53218">
    <property type="entry name" value="Molybdenum cofactor biosynthesis proteins"/>
    <property type="match status" value="2"/>
</dbReference>
<evidence type="ECO:0000313" key="7">
    <source>
        <dbReference type="Proteomes" id="UP001652740"/>
    </source>
</evidence>
<dbReference type="GO" id="GO:0005829">
    <property type="term" value="C:cytosol"/>
    <property type="evidence" value="ECO:0007669"/>
    <property type="project" value="TreeGrafter"/>
</dbReference>
<dbReference type="GO" id="GO:0005524">
    <property type="term" value="F:ATP binding"/>
    <property type="evidence" value="ECO:0007669"/>
    <property type="project" value="UniProtKB-UniRule"/>
</dbReference>
<dbReference type="Pfam" id="PF03453">
    <property type="entry name" value="MoeA_N"/>
    <property type="match status" value="1"/>
</dbReference>
<evidence type="ECO:0000256" key="4">
    <source>
        <dbReference type="ARBA" id="ARBA00023150"/>
    </source>
</evidence>
<dbReference type="GO" id="GO:0061598">
    <property type="term" value="F:molybdopterin adenylyltransferase activity"/>
    <property type="evidence" value="ECO:0007669"/>
    <property type="project" value="UniProtKB-UniRule"/>
</dbReference>
<dbReference type="GO" id="GO:0098970">
    <property type="term" value="P:postsynaptic neurotransmitter receptor diffusion trapping"/>
    <property type="evidence" value="ECO:0007669"/>
    <property type="project" value="TreeGrafter"/>
</dbReference>
<dbReference type="CDD" id="cd00887">
    <property type="entry name" value="MoeA"/>
    <property type="match status" value="1"/>
</dbReference>